<comment type="caution">
    <text evidence="4">The sequence shown here is derived from an EMBL/GenBank/DDBJ whole genome shotgun (WGS) entry which is preliminary data.</text>
</comment>
<organism evidence="4 5">
    <name type="scientific">Ostreobium quekettii</name>
    <dbReference type="NCBI Taxonomy" id="121088"/>
    <lineage>
        <taxon>Eukaryota</taxon>
        <taxon>Viridiplantae</taxon>
        <taxon>Chlorophyta</taxon>
        <taxon>core chlorophytes</taxon>
        <taxon>Ulvophyceae</taxon>
        <taxon>TCBD clade</taxon>
        <taxon>Bryopsidales</taxon>
        <taxon>Ostreobineae</taxon>
        <taxon>Ostreobiaceae</taxon>
        <taxon>Ostreobium</taxon>
    </lineage>
</organism>
<dbReference type="OrthoDB" id="415023at2759"/>
<keyword evidence="5" id="KW-1185">Reference proteome</keyword>
<evidence type="ECO:0000259" key="3">
    <source>
        <dbReference type="PROSITE" id="PS50802"/>
    </source>
</evidence>
<dbReference type="InterPro" id="IPR003323">
    <property type="entry name" value="OTU_dom"/>
</dbReference>
<dbReference type="Gene3D" id="3.90.70.80">
    <property type="match status" value="1"/>
</dbReference>
<proteinExistence type="inferred from homology"/>
<accession>A0A8S1IT29</accession>
<gene>
    <name evidence="4" type="ORF">OSTQU699_LOCUS3485</name>
</gene>
<evidence type="ECO:0000256" key="1">
    <source>
        <dbReference type="ARBA" id="ARBA00010407"/>
    </source>
</evidence>
<dbReference type="InterPro" id="IPR038765">
    <property type="entry name" value="Papain-like_cys_pep_sf"/>
</dbReference>
<comment type="similarity">
    <text evidence="1">Belongs to the peptidase C85 family.</text>
</comment>
<dbReference type="AlphaFoldDB" id="A0A8S1IT29"/>
<dbReference type="PANTHER" id="PTHR12419:SF10">
    <property type="entry name" value="DEUBIQUITINASE OTUD6B"/>
    <property type="match status" value="1"/>
</dbReference>
<feature type="compositionally biased region" description="Basic residues" evidence="2">
    <location>
        <begin position="189"/>
        <end position="200"/>
    </location>
</feature>
<evidence type="ECO:0000313" key="5">
    <source>
        <dbReference type="Proteomes" id="UP000708148"/>
    </source>
</evidence>
<feature type="compositionally biased region" description="Basic and acidic residues" evidence="2">
    <location>
        <begin position="177"/>
        <end position="188"/>
    </location>
</feature>
<dbReference type="PROSITE" id="PS50802">
    <property type="entry name" value="OTU"/>
    <property type="match status" value="1"/>
</dbReference>
<feature type="region of interest" description="Disordered" evidence="2">
    <location>
        <begin position="1"/>
        <end position="208"/>
    </location>
</feature>
<dbReference type="EMBL" id="CAJHUC010000765">
    <property type="protein sequence ID" value="CAD7698124.1"/>
    <property type="molecule type" value="Genomic_DNA"/>
</dbReference>
<dbReference type="Proteomes" id="UP000708148">
    <property type="component" value="Unassembled WGS sequence"/>
</dbReference>
<dbReference type="GO" id="GO:0016579">
    <property type="term" value="P:protein deubiquitination"/>
    <property type="evidence" value="ECO:0007669"/>
    <property type="project" value="TreeGrafter"/>
</dbReference>
<dbReference type="SUPFAM" id="SSF54001">
    <property type="entry name" value="Cysteine proteinases"/>
    <property type="match status" value="1"/>
</dbReference>
<sequence length="394" mass="42943">MGRKGGGQRGFVKASRASAAPEEGPSTAPGRLAGDEAREGPGSQDAGETRCDLRSQGTDGDRQGVPAEGQPSTSPAAPGRESKTKMRERHQRELMALKRLSGKGKKKDQYAVQMKELKDRHDTELKELERLQATEEEDASPTGSAGAQAESTGSHEAGHGGADSEGQTALVASGTKLGEDGNPKDSPRHVTRAQRRRQKAAAKELERDARIAEELSQMGESARSSEERELKAKLAPMGLRIQDIKPDGHCMYRAIEDQLSRPGPASKTYQELRELAASYIRSHQSDFYPFLVDEDVEDALEAHCINVESTAEWGGEMELIALSQALERPLVVHSAGMPDQFFGEEFVTGDKALLRLCFMRHAFNLGCHYNSVVKEEESNGSVDLQDSWETTGNK</sequence>
<dbReference type="Pfam" id="PF02338">
    <property type="entry name" value="OTU"/>
    <property type="match status" value="1"/>
</dbReference>
<name>A0A8S1IT29_9CHLO</name>
<protein>
    <recommendedName>
        <fullName evidence="3">OTU domain-containing protein</fullName>
    </recommendedName>
</protein>
<feature type="compositionally biased region" description="Basic and acidic residues" evidence="2">
    <location>
        <begin position="80"/>
        <end position="96"/>
    </location>
</feature>
<evidence type="ECO:0000256" key="2">
    <source>
        <dbReference type="SAM" id="MobiDB-lite"/>
    </source>
</evidence>
<evidence type="ECO:0000313" key="4">
    <source>
        <dbReference type="EMBL" id="CAD7698124.1"/>
    </source>
</evidence>
<dbReference type="PANTHER" id="PTHR12419">
    <property type="entry name" value="OTU DOMAIN CONTAINING PROTEIN"/>
    <property type="match status" value="1"/>
</dbReference>
<feature type="compositionally biased region" description="Polar residues" evidence="2">
    <location>
        <begin position="141"/>
        <end position="154"/>
    </location>
</feature>
<feature type="compositionally biased region" description="Basic and acidic residues" evidence="2">
    <location>
        <begin position="115"/>
        <end position="133"/>
    </location>
</feature>
<reference evidence="4" key="1">
    <citation type="submission" date="2020-12" db="EMBL/GenBank/DDBJ databases">
        <authorList>
            <person name="Iha C."/>
        </authorList>
    </citation>
    <scope>NUCLEOTIDE SEQUENCE</scope>
</reference>
<dbReference type="GO" id="GO:0004843">
    <property type="term" value="F:cysteine-type deubiquitinase activity"/>
    <property type="evidence" value="ECO:0007669"/>
    <property type="project" value="TreeGrafter"/>
</dbReference>
<dbReference type="CDD" id="cd22748">
    <property type="entry name" value="OTU_OTUD6-like"/>
    <property type="match status" value="1"/>
</dbReference>
<feature type="domain" description="OTU" evidence="3">
    <location>
        <begin position="239"/>
        <end position="375"/>
    </location>
</feature>
<dbReference type="InterPro" id="IPR050704">
    <property type="entry name" value="Peptidase_C85-like"/>
</dbReference>